<keyword evidence="3" id="KW-1185">Reference proteome</keyword>
<dbReference type="Proteomes" id="UP000829685">
    <property type="component" value="Unassembled WGS sequence"/>
</dbReference>
<protein>
    <submittedName>
        <fullName evidence="2">Uncharacterized protein</fullName>
    </submittedName>
</protein>
<dbReference type="EMBL" id="JAFIMR010000006">
    <property type="protein sequence ID" value="KAI1877657.1"/>
    <property type="molecule type" value="Genomic_DNA"/>
</dbReference>
<comment type="caution">
    <text evidence="2">The sequence shown here is derived from an EMBL/GenBank/DDBJ whole genome shotgun (WGS) entry which is preliminary data.</text>
</comment>
<evidence type="ECO:0000313" key="3">
    <source>
        <dbReference type="Proteomes" id="UP000829685"/>
    </source>
</evidence>
<feature type="chain" id="PRO_5040149128" evidence="1">
    <location>
        <begin position="21"/>
        <end position="122"/>
    </location>
</feature>
<feature type="signal peptide" evidence="1">
    <location>
        <begin position="1"/>
        <end position="20"/>
    </location>
</feature>
<proteinExistence type="predicted"/>
<keyword evidence="1" id="KW-0732">Signal</keyword>
<dbReference type="AlphaFoldDB" id="A0A9Q0AS10"/>
<sequence length="122" mass="12972">MPSLLALVLSLFLLGTEGLATPPSYPLSRRREPGPCDPDACYEVIDASACWNAVIMGAVSDPTVIYNCTAGGKAEVRRGSYHVPVAHFLGWLGGSHDLRWRGVRCAGQSTTDTVTYALPGHG</sequence>
<accession>A0A9Q0AS10</accession>
<organism evidence="2 3">
    <name type="scientific">Neoarthrinium moseri</name>
    <dbReference type="NCBI Taxonomy" id="1658444"/>
    <lineage>
        <taxon>Eukaryota</taxon>
        <taxon>Fungi</taxon>
        <taxon>Dikarya</taxon>
        <taxon>Ascomycota</taxon>
        <taxon>Pezizomycotina</taxon>
        <taxon>Sordariomycetes</taxon>
        <taxon>Xylariomycetidae</taxon>
        <taxon>Amphisphaeriales</taxon>
        <taxon>Apiosporaceae</taxon>
        <taxon>Neoarthrinium</taxon>
    </lineage>
</organism>
<name>A0A9Q0AS10_9PEZI</name>
<evidence type="ECO:0000256" key="1">
    <source>
        <dbReference type="SAM" id="SignalP"/>
    </source>
</evidence>
<gene>
    <name evidence="2" type="ORF">JX265_003665</name>
</gene>
<reference evidence="2" key="1">
    <citation type="submission" date="2021-03" db="EMBL/GenBank/DDBJ databases">
        <title>Revisited historic fungal species revealed as producer of novel bioactive compounds through whole genome sequencing and comparative genomics.</title>
        <authorList>
            <person name="Vignolle G.A."/>
            <person name="Hochenegger N."/>
            <person name="Mach R.L."/>
            <person name="Mach-Aigner A.R."/>
            <person name="Javad Rahimi M."/>
            <person name="Salim K.A."/>
            <person name="Chan C.M."/>
            <person name="Lim L.B.L."/>
            <person name="Cai F."/>
            <person name="Druzhinina I.S."/>
            <person name="U'Ren J.M."/>
            <person name="Derntl C."/>
        </authorList>
    </citation>
    <scope>NUCLEOTIDE SEQUENCE</scope>
    <source>
        <strain evidence="2">TUCIM 5799</strain>
    </source>
</reference>
<evidence type="ECO:0000313" key="2">
    <source>
        <dbReference type="EMBL" id="KAI1877657.1"/>
    </source>
</evidence>